<dbReference type="GeneID" id="1262579"/>
<dbReference type="Proteomes" id="UP000002576">
    <property type="component" value="Segment"/>
</dbReference>
<dbReference type="GO" id="GO:0004520">
    <property type="term" value="F:DNA endonuclease activity"/>
    <property type="evidence" value="ECO:0000314"/>
    <property type="project" value="CACAO"/>
</dbReference>
<name>Q9MCN1_BPHK7</name>
<dbReference type="EMBL" id="AF069529">
    <property type="protein sequence ID" value="AAF31115.1"/>
    <property type="molecule type" value="Genomic_DNA"/>
</dbReference>
<evidence type="ECO:0000259" key="1">
    <source>
        <dbReference type="SMART" id="SM00507"/>
    </source>
</evidence>
<accession>Q9MCN1</accession>
<dbReference type="FunFam" id="1.10.30.50:FF:000010">
    <property type="entry name" value="HNH endonuclease"/>
    <property type="match status" value="1"/>
</dbReference>
<dbReference type="SMART" id="SM00507">
    <property type="entry name" value="HNHc"/>
    <property type="match status" value="1"/>
</dbReference>
<dbReference type="Gene3D" id="1.10.30.50">
    <property type="match status" value="1"/>
</dbReference>
<evidence type="ECO:0000313" key="3">
    <source>
        <dbReference type="Proteomes" id="UP000002576"/>
    </source>
</evidence>
<dbReference type="CDD" id="cd00085">
    <property type="entry name" value="HNHc"/>
    <property type="match status" value="1"/>
</dbReference>
<dbReference type="RefSeq" id="NP_037756.1">
    <property type="nucleotide sequence ID" value="NC_002167.1"/>
</dbReference>
<organismHost>
    <name type="scientific">Escherichia coli</name>
    <dbReference type="NCBI Taxonomy" id="562"/>
</organismHost>
<reference evidence="2 3" key="1">
    <citation type="journal article" date="2000" name="J. Mol. Biol.">
        <title>Genomic sequences of bacteriophages HK97 and HK022: pervasive genetic mosaicism in the lambdoid bacteriophages.</title>
        <authorList>
            <person name="Juhala R.J."/>
            <person name="Ford M.E."/>
            <person name="Duda R.L."/>
            <person name="Youlton A."/>
            <person name="Hatfull G.F."/>
            <person name="Hendrix R.W."/>
        </authorList>
    </citation>
    <scope>NUCLEOTIDE SEQUENCE</scope>
</reference>
<dbReference type="InterPro" id="IPR003615">
    <property type="entry name" value="HNH_nuc"/>
</dbReference>
<keyword evidence="3" id="KW-1185">Reference proteome</keyword>
<evidence type="ECO:0000313" key="2">
    <source>
        <dbReference type="EMBL" id="AAF31115.1"/>
    </source>
</evidence>
<dbReference type="SMR" id="Q9MCN1"/>
<gene>
    <name evidence="2" type="primary">74</name>
</gene>
<proteinExistence type="predicted"/>
<protein>
    <submittedName>
        <fullName evidence="2">Gp74</fullName>
    </submittedName>
</protein>
<organism evidence="2 3">
    <name type="scientific">Enterobacteria phage HK97</name>
    <name type="common">Bacteriophage HK97</name>
    <dbReference type="NCBI Taxonomy" id="2681617"/>
    <lineage>
        <taxon>Viruses</taxon>
        <taxon>Duplodnaviria</taxon>
        <taxon>Heunggongvirae</taxon>
        <taxon>Uroviricota</taxon>
        <taxon>Caudoviricetes</taxon>
        <taxon>Hendrixvirinae</taxon>
        <taxon>Byrnievirus</taxon>
        <taxon>Byrnievirus HK97</taxon>
    </lineage>
</organism>
<dbReference type="KEGG" id="vg:1262579"/>
<feature type="domain" description="HNH nuclease" evidence="1">
    <location>
        <begin position="14"/>
        <end position="83"/>
    </location>
</feature>
<sequence>MNKEPRVYGSRWDKARLRFLQQHPLCVMCEQQGRITPATVVDHIVPHKLKDALKSGNPLAISKAQLLFWSKENWQPLCKAHHDSTKQRMEKSGAVIGCDANATRSILRLTGARNERPHH</sequence>